<dbReference type="AlphaFoldDB" id="A0A087SZU4"/>
<evidence type="ECO:0000313" key="1">
    <source>
        <dbReference type="EMBL" id="KFM58383.1"/>
    </source>
</evidence>
<protein>
    <submittedName>
        <fullName evidence="1">Uncharacterized protein</fullName>
    </submittedName>
</protein>
<dbReference type="OrthoDB" id="6434968at2759"/>
<dbReference type="EMBL" id="KK112716">
    <property type="protein sequence ID" value="KFM58383.1"/>
    <property type="molecule type" value="Genomic_DNA"/>
</dbReference>
<name>A0A087SZU4_STEMI</name>
<organism evidence="1 2">
    <name type="scientific">Stegodyphus mimosarum</name>
    <name type="common">African social velvet spider</name>
    <dbReference type="NCBI Taxonomy" id="407821"/>
    <lineage>
        <taxon>Eukaryota</taxon>
        <taxon>Metazoa</taxon>
        <taxon>Ecdysozoa</taxon>
        <taxon>Arthropoda</taxon>
        <taxon>Chelicerata</taxon>
        <taxon>Arachnida</taxon>
        <taxon>Araneae</taxon>
        <taxon>Araneomorphae</taxon>
        <taxon>Entelegynae</taxon>
        <taxon>Eresoidea</taxon>
        <taxon>Eresidae</taxon>
        <taxon>Stegodyphus</taxon>
    </lineage>
</organism>
<proteinExistence type="predicted"/>
<dbReference type="OMA" id="RAYSTHF"/>
<keyword evidence="2" id="KW-1185">Reference proteome</keyword>
<reference evidence="1 2" key="1">
    <citation type="submission" date="2013-11" db="EMBL/GenBank/DDBJ databases">
        <title>Genome sequencing of Stegodyphus mimosarum.</title>
        <authorList>
            <person name="Bechsgaard J."/>
        </authorList>
    </citation>
    <scope>NUCLEOTIDE SEQUENCE [LARGE SCALE GENOMIC DNA]</scope>
</reference>
<feature type="non-terminal residue" evidence="1">
    <location>
        <position position="271"/>
    </location>
</feature>
<dbReference type="Proteomes" id="UP000054359">
    <property type="component" value="Unassembled WGS sequence"/>
</dbReference>
<accession>A0A087SZU4</accession>
<sequence>MEVSNSNQNPNIEFIIQRKKAGKIPPIIVANVNHWTPIRDDILKHRVEKVEGNLGGGDLHIKVFTSDHYHKVTALLDERQRSYHTFTLAQDKPINALIKKLPIRTSVVEIKEALIEKRLIRLPSNHHWKNYDYNKQRNLKTQNGFLQCVSRLEQYNYIRTLKPALLFLLNPLDYSFLDVWLDLEMKVDKKERSPEQIRTISLETIEQCFPAEEWIHVYTDGFLTDRIQGTGAGVFSKLFSFYIPVRAYSTHFDGELKAIHIALQKLSLRQS</sequence>
<evidence type="ECO:0000313" key="2">
    <source>
        <dbReference type="Proteomes" id="UP000054359"/>
    </source>
</evidence>
<gene>
    <name evidence="1" type="ORF">X975_00014</name>
</gene>